<dbReference type="PANTHER" id="PTHR48073:SF2">
    <property type="entry name" value="O-SUCCINYLBENZOATE SYNTHASE"/>
    <property type="match status" value="1"/>
</dbReference>
<keyword evidence="1 4" id="KW-0479">Metal-binding</keyword>
<comment type="cofactor">
    <cofactor evidence="4">
        <name>a divalent metal cation</name>
        <dbReference type="ChEBI" id="CHEBI:60240"/>
    </cofactor>
</comment>
<evidence type="ECO:0000259" key="5">
    <source>
        <dbReference type="SMART" id="SM00922"/>
    </source>
</evidence>
<feature type="binding site" evidence="4">
    <location>
        <position position="179"/>
    </location>
    <ligand>
        <name>Mg(2+)</name>
        <dbReference type="ChEBI" id="CHEBI:18420"/>
    </ligand>
</feature>
<comment type="caution">
    <text evidence="6">The sequence shown here is derived from an EMBL/GenBank/DDBJ whole genome shotgun (WGS) entry which is preliminary data.</text>
</comment>
<dbReference type="EMBL" id="JADBEF010000001">
    <property type="protein sequence ID" value="MBE1560401.1"/>
    <property type="molecule type" value="Genomic_DNA"/>
</dbReference>
<keyword evidence="7" id="KW-1185">Reference proteome</keyword>
<dbReference type="Pfam" id="PF13378">
    <property type="entry name" value="MR_MLE_C"/>
    <property type="match status" value="1"/>
</dbReference>
<protein>
    <recommendedName>
        <fullName evidence="4">o-succinylbenzoate synthase</fullName>
        <shortName evidence="4">OSB synthase</shortName>
        <shortName evidence="4">OSBS</shortName>
        <ecNumber evidence="4">4.2.1.113</ecNumber>
    </recommendedName>
    <alternativeName>
        <fullName evidence="4">4-(2'-carboxyphenyl)-4-oxybutyric acid synthase</fullName>
    </alternativeName>
    <alternativeName>
        <fullName evidence="4">o-succinylbenzoic acid synthase</fullName>
    </alternativeName>
</protein>
<dbReference type="Proteomes" id="UP000661607">
    <property type="component" value="Unassembled WGS sequence"/>
</dbReference>
<dbReference type="HAMAP" id="MF_00470">
    <property type="entry name" value="MenC_1"/>
    <property type="match status" value="1"/>
</dbReference>
<dbReference type="InterPro" id="IPR036849">
    <property type="entry name" value="Enolase-like_C_sf"/>
</dbReference>
<keyword evidence="3 4" id="KW-0456">Lyase</keyword>
<evidence type="ECO:0000256" key="4">
    <source>
        <dbReference type="HAMAP-Rule" id="MF_00470"/>
    </source>
</evidence>
<dbReference type="GO" id="GO:0043748">
    <property type="term" value="F:O-succinylbenzoate synthase activity"/>
    <property type="evidence" value="ECO:0007669"/>
    <property type="project" value="UniProtKB-EC"/>
</dbReference>
<comment type="catalytic activity">
    <reaction evidence="4">
        <text>(1R,6R)-6-hydroxy-2-succinyl-cyclohexa-2,4-diene-1-carboxylate = 2-succinylbenzoate + H2O</text>
        <dbReference type="Rhea" id="RHEA:10196"/>
        <dbReference type="ChEBI" id="CHEBI:15377"/>
        <dbReference type="ChEBI" id="CHEBI:18325"/>
        <dbReference type="ChEBI" id="CHEBI:58689"/>
        <dbReference type="EC" id="4.2.1.113"/>
    </reaction>
</comment>
<accession>A0ABR9KEE5</accession>
<dbReference type="CDD" id="cd03320">
    <property type="entry name" value="OSBS"/>
    <property type="match status" value="1"/>
</dbReference>
<dbReference type="SFLD" id="SFLDF00009">
    <property type="entry name" value="o-succinylbenzoate_synthase"/>
    <property type="match status" value="1"/>
</dbReference>
<feature type="domain" description="Mandelate racemase/muconate lactonizing enzyme C-terminal" evidence="5">
    <location>
        <begin position="77"/>
        <end position="175"/>
    </location>
</feature>
<dbReference type="Gene3D" id="3.20.20.120">
    <property type="entry name" value="Enolase-like C-terminal domain"/>
    <property type="match status" value="1"/>
</dbReference>
<evidence type="ECO:0000256" key="2">
    <source>
        <dbReference type="ARBA" id="ARBA00022842"/>
    </source>
</evidence>
<evidence type="ECO:0000256" key="3">
    <source>
        <dbReference type="ARBA" id="ARBA00023239"/>
    </source>
</evidence>
<comment type="pathway">
    <text evidence="4">Quinol/quinone metabolism; menaquinone biosynthesis.</text>
</comment>
<dbReference type="EC" id="4.2.1.113" evidence="4"/>
<dbReference type="PANTHER" id="PTHR48073">
    <property type="entry name" value="O-SUCCINYLBENZOATE SYNTHASE-RELATED"/>
    <property type="match status" value="1"/>
</dbReference>
<sequence length="308" mass="32657">MGSGPRVFRIPMRTRFRGQTVREGVLIEGPAGWGEFSPFPEYGPRECARWLACAREAAFDGWPAPVRARVPVNATVPAVGPEQAHEIVRRSGCGTAKVKVAERGQTFADDLARVEAVRDALGPSGRLRVDVNGAWDVSTAVRRLKELDAFGLEYAEQPCATLEELAAVRRAVEVPIAADESIRRAEDPLKVRAAEAADIAVVKVQPLGGVRAALRVVEACGLPAVVSSAVETSVGLAAGVALAACLPSLPYACGLGTMSLLSGDVASPSLTPVDGFLPVDRPAVDAALLSEFEIESPSWLRRMREADL</sequence>
<comment type="pathway">
    <text evidence="4">Quinol/quinone metabolism; 1,4-dihydroxy-2-naphthoate biosynthesis; 1,4-dihydroxy-2-naphthoate from chorismate: step 4/7.</text>
</comment>
<proteinExistence type="inferred from homology"/>
<comment type="function">
    <text evidence="4">Converts 2-succinyl-6-hydroxy-2,4-cyclohexadiene-1-carboxylate (SHCHC) to 2-succinylbenzoate (OSB).</text>
</comment>
<dbReference type="SFLD" id="SFLDG00180">
    <property type="entry name" value="muconate_cycloisomerase"/>
    <property type="match status" value="1"/>
</dbReference>
<dbReference type="InterPro" id="IPR010196">
    <property type="entry name" value="OSB_synthase_MenC1"/>
</dbReference>
<dbReference type="Pfam" id="PF18374">
    <property type="entry name" value="Enolase_like_N"/>
    <property type="match status" value="1"/>
</dbReference>
<feature type="active site" description="Proton donor" evidence="4">
    <location>
        <position position="99"/>
    </location>
</feature>
<name>A0ABR9KEE5_9ACTN</name>
<dbReference type="InterPro" id="IPR013342">
    <property type="entry name" value="Mandelate_racemase_C"/>
</dbReference>
<gene>
    <name evidence="4" type="primary">menC</name>
    <name evidence="6" type="ORF">H4W81_003180</name>
</gene>
<comment type="similarity">
    <text evidence="4">Belongs to the mandelate racemase/muconate lactonizing enzyme family. MenC type 1 subfamily.</text>
</comment>
<dbReference type="SUPFAM" id="SSF51604">
    <property type="entry name" value="Enolase C-terminal domain-like"/>
    <property type="match status" value="1"/>
</dbReference>
<feature type="binding site" evidence="4">
    <location>
        <position position="156"/>
    </location>
    <ligand>
        <name>Mg(2+)</name>
        <dbReference type="ChEBI" id="CHEBI:18420"/>
    </ligand>
</feature>
<keyword evidence="4" id="KW-0474">Menaquinone biosynthesis</keyword>
<feature type="active site" description="Proton acceptor" evidence="4">
    <location>
        <position position="203"/>
    </location>
</feature>
<organism evidence="6 7">
    <name type="scientific">Nonomuraea africana</name>
    <dbReference type="NCBI Taxonomy" id="46171"/>
    <lineage>
        <taxon>Bacteria</taxon>
        <taxon>Bacillati</taxon>
        <taxon>Actinomycetota</taxon>
        <taxon>Actinomycetes</taxon>
        <taxon>Streptosporangiales</taxon>
        <taxon>Streptosporangiaceae</taxon>
        <taxon>Nonomuraea</taxon>
    </lineage>
</organism>
<keyword evidence="2 4" id="KW-0460">Magnesium</keyword>
<evidence type="ECO:0000313" key="6">
    <source>
        <dbReference type="EMBL" id="MBE1560401.1"/>
    </source>
</evidence>
<evidence type="ECO:0000313" key="7">
    <source>
        <dbReference type="Proteomes" id="UP000661607"/>
    </source>
</evidence>
<dbReference type="SFLD" id="SFLDS00001">
    <property type="entry name" value="Enolase"/>
    <property type="match status" value="1"/>
</dbReference>
<reference evidence="6 7" key="1">
    <citation type="submission" date="2020-10" db="EMBL/GenBank/DDBJ databases">
        <title>Sequencing the genomes of 1000 actinobacteria strains.</title>
        <authorList>
            <person name="Klenk H.-P."/>
        </authorList>
    </citation>
    <scope>NUCLEOTIDE SEQUENCE [LARGE SCALE GENOMIC DNA]</scope>
    <source>
        <strain evidence="6 7">DSM 43748</strain>
    </source>
</reference>
<dbReference type="RefSeq" id="WP_192775481.1">
    <property type="nucleotide sequence ID" value="NZ_BAAASY010000035.1"/>
</dbReference>
<dbReference type="NCBIfam" id="NF002782">
    <property type="entry name" value="PRK02901.1"/>
    <property type="match status" value="1"/>
</dbReference>
<dbReference type="SMART" id="SM00922">
    <property type="entry name" value="MR_MLE"/>
    <property type="match status" value="1"/>
</dbReference>
<feature type="binding site" evidence="4">
    <location>
        <position position="130"/>
    </location>
    <ligand>
        <name>Mg(2+)</name>
        <dbReference type="ChEBI" id="CHEBI:18420"/>
    </ligand>
</feature>
<evidence type="ECO:0000256" key="1">
    <source>
        <dbReference type="ARBA" id="ARBA00022723"/>
    </source>
</evidence>
<dbReference type="InterPro" id="IPR029065">
    <property type="entry name" value="Enolase_C-like"/>
</dbReference>